<keyword evidence="1" id="KW-0472">Membrane</keyword>
<keyword evidence="1" id="KW-1133">Transmembrane helix</keyword>
<accession>A0A2Z2P0F3</accession>
<feature type="transmembrane region" description="Helical" evidence="1">
    <location>
        <begin position="42"/>
        <end position="58"/>
    </location>
</feature>
<dbReference type="EMBL" id="CP018632">
    <property type="protein sequence ID" value="ASJ74620.1"/>
    <property type="molecule type" value="Genomic_DNA"/>
</dbReference>
<dbReference type="AlphaFoldDB" id="A0A2Z2P0F3"/>
<gene>
    <name evidence="2" type="ORF">IMCC3135_22750</name>
</gene>
<evidence type="ECO:0000313" key="3">
    <source>
        <dbReference type="Proteomes" id="UP000250079"/>
    </source>
</evidence>
<keyword evidence="1" id="KW-0812">Transmembrane</keyword>
<dbReference type="Proteomes" id="UP000250079">
    <property type="component" value="Chromosome"/>
</dbReference>
<evidence type="ECO:0000313" key="2">
    <source>
        <dbReference type="EMBL" id="ASJ74620.1"/>
    </source>
</evidence>
<keyword evidence="3" id="KW-1185">Reference proteome</keyword>
<dbReference type="KEGG" id="gai:IMCC3135_22750"/>
<proteinExistence type="predicted"/>
<evidence type="ECO:0000256" key="1">
    <source>
        <dbReference type="SAM" id="Phobius"/>
    </source>
</evidence>
<reference evidence="2 3" key="1">
    <citation type="submission" date="2016-12" db="EMBL/GenBank/DDBJ databases">
        <authorList>
            <person name="Song W.-J."/>
            <person name="Kurnit D.M."/>
        </authorList>
    </citation>
    <scope>NUCLEOTIDE SEQUENCE [LARGE SCALE GENOMIC DNA]</scope>
    <source>
        <strain evidence="2 3">IMCC3135</strain>
    </source>
</reference>
<protein>
    <submittedName>
        <fullName evidence="2">Uncharacterized protein</fullName>
    </submittedName>
</protein>
<sequence>MLSIVTLVILTYLAFVFFSESMNPFAKPKLQLNRSQWRYGRLMALAVFIGGVCTIFLLEIGSAELHSAVAVGGAIATSLYISHPVSGLARA</sequence>
<name>A0A2Z2P0F3_9GAMM</name>
<organism evidence="2 3">
    <name type="scientific">Granulosicoccus antarcticus IMCC3135</name>
    <dbReference type="NCBI Taxonomy" id="1192854"/>
    <lineage>
        <taxon>Bacteria</taxon>
        <taxon>Pseudomonadati</taxon>
        <taxon>Pseudomonadota</taxon>
        <taxon>Gammaproteobacteria</taxon>
        <taxon>Chromatiales</taxon>
        <taxon>Granulosicoccaceae</taxon>
        <taxon>Granulosicoccus</taxon>
    </lineage>
</organism>
<feature type="transmembrane region" description="Helical" evidence="1">
    <location>
        <begin position="65"/>
        <end position="83"/>
    </location>
</feature>